<organism evidence="2 3">
    <name type="scientific">Symbiodinium natans</name>
    <dbReference type="NCBI Taxonomy" id="878477"/>
    <lineage>
        <taxon>Eukaryota</taxon>
        <taxon>Sar</taxon>
        <taxon>Alveolata</taxon>
        <taxon>Dinophyceae</taxon>
        <taxon>Suessiales</taxon>
        <taxon>Symbiodiniaceae</taxon>
        <taxon>Symbiodinium</taxon>
    </lineage>
</organism>
<keyword evidence="3" id="KW-1185">Reference proteome</keyword>
<accession>A0A812L7A7</accession>
<gene>
    <name evidence="2" type="ORF">SNAT2548_LOCUS10714</name>
</gene>
<evidence type="ECO:0000313" key="2">
    <source>
        <dbReference type="EMBL" id="CAE7240077.1"/>
    </source>
</evidence>
<evidence type="ECO:0000313" key="3">
    <source>
        <dbReference type="Proteomes" id="UP000604046"/>
    </source>
</evidence>
<name>A0A812L7A7_9DINO</name>
<keyword evidence="1" id="KW-0812">Transmembrane</keyword>
<dbReference type="EMBL" id="CAJNDS010000902">
    <property type="protein sequence ID" value="CAE7240077.1"/>
    <property type="molecule type" value="Genomic_DNA"/>
</dbReference>
<reference evidence="2" key="1">
    <citation type="submission" date="2021-02" db="EMBL/GenBank/DDBJ databases">
        <authorList>
            <person name="Dougan E. K."/>
            <person name="Rhodes N."/>
            <person name="Thang M."/>
            <person name="Chan C."/>
        </authorList>
    </citation>
    <scope>NUCLEOTIDE SEQUENCE</scope>
</reference>
<proteinExistence type="predicted"/>
<dbReference type="AlphaFoldDB" id="A0A812L7A7"/>
<comment type="caution">
    <text evidence="2">The sequence shown here is derived from an EMBL/GenBank/DDBJ whole genome shotgun (WGS) entry which is preliminary data.</text>
</comment>
<keyword evidence="1" id="KW-0472">Membrane</keyword>
<protein>
    <submittedName>
        <fullName evidence="2">Uncharacterized protein</fullName>
    </submittedName>
</protein>
<sequence>MSSSDDRRPLLRGAGEEIHGCLKRLLSLPSPCSSDTSQTFGANAAGLLLEMTRLLVLGALGPAISVTAAGTTEARPKPRKRLSTLLHVVVFWWQLAAFMRLKLRQPGAPRLFEVPGGQLGAWALAAVKAPVLVLLLVAACANWPMVLGAVAVNFVLILWARSIST</sequence>
<feature type="transmembrane region" description="Helical" evidence="1">
    <location>
        <begin position="119"/>
        <end position="138"/>
    </location>
</feature>
<feature type="transmembrane region" description="Helical" evidence="1">
    <location>
        <begin position="82"/>
        <end position="99"/>
    </location>
</feature>
<dbReference type="Proteomes" id="UP000604046">
    <property type="component" value="Unassembled WGS sequence"/>
</dbReference>
<feature type="transmembrane region" description="Helical" evidence="1">
    <location>
        <begin position="145"/>
        <end position="163"/>
    </location>
</feature>
<keyword evidence="1" id="KW-1133">Transmembrane helix</keyword>
<evidence type="ECO:0000256" key="1">
    <source>
        <dbReference type="SAM" id="Phobius"/>
    </source>
</evidence>